<evidence type="ECO:0000256" key="4">
    <source>
        <dbReference type="ARBA" id="ARBA00023163"/>
    </source>
</evidence>
<evidence type="ECO:0000259" key="8">
    <source>
        <dbReference type="PROSITE" id="PS50995"/>
    </source>
</evidence>
<dbReference type="Proteomes" id="UP001314903">
    <property type="component" value="Unassembled WGS sequence"/>
</dbReference>
<dbReference type="PANTHER" id="PTHR42756">
    <property type="entry name" value="TRANSCRIPTIONAL REGULATOR, MARR"/>
    <property type="match status" value="1"/>
</dbReference>
<comment type="caution">
    <text evidence="9">The sequence shown here is derived from an EMBL/GenBank/DDBJ whole genome shotgun (WGS) entry which is preliminary data.</text>
</comment>
<evidence type="ECO:0000256" key="6">
    <source>
        <dbReference type="ARBA" id="ARBA00047188"/>
    </source>
</evidence>
<dbReference type="Pfam" id="PF22381">
    <property type="entry name" value="Staph_reg_Sar_Rot"/>
    <property type="match status" value="1"/>
</dbReference>
<evidence type="ECO:0000313" key="10">
    <source>
        <dbReference type="Proteomes" id="UP001314903"/>
    </source>
</evidence>
<dbReference type="InterPro" id="IPR000835">
    <property type="entry name" value="HTH_MarR-typ"/>
</dbReference>
<evidence type="ECO:0000256" key="2">
    <source>
        <dbReference type="ARBA" id="ARBA00023015"/>
    </source>
</evidence>
<keyword evidence="2" id="KW-0805">Transcription regulation</keyword>
<dbReference type="PANTHER" id="PTHR42756:SF1">
    <property type="entry name" value="TRANSCRIPTIONAL REPRESSOR OF EMRAB OPERON"/>
    <property type="match status" value="1"/>
</dbReference>
<dbReference type="InterPro" id="IPR036388">
    <property type="entry name" value="WH-like_DNA-bd_sf"/>
</dbReference>
<accession>A0ABS4KEM1</accession>
<evidence type="ECO:0000256" key="3">
    <source>
        <dbReference type="ARBA" id="ARBA00023125"/>
    </source>
</evidence>
<dbReference type="SUPFAM" id="SSF46785">
    <property type="entry name" value="Winged helix' DNA-binding domain"/>
    <property type="match status" value="1"/>
</dbReference>
<sequence>MPKFIQKCLPVTRGITDLSMNEMHTIEAIGYEDIKSMTETAEILRITVGTLTTSVNRLVKKGYVERLRDDTDRRIVLIKLTEKGKEVFKIHEQFHIEMVEKLLEDLNLEEDTALIGSLEKLKHFFDEKYSE</sequence>
<comment type="similarity">
    <text evidence="5">Belongs to the SarZ family.</text>
</comment>
<dbReference type="GO" id="GO:0003677">
    <property type="term" value="F:DNA binding"/>
    <property type="evidence" value="ECO:0007669"/>
    <property type="project" value="UniProtKB-KW"/>
</dbReference>
<keyword evidence="3 9" id="KW-0238">DNA-binding</keyword>
<reference evidence="9 10" key="1">
    <citation type="submission" date="2021-03" db="EMBL/GenBank/DDBJ databases">
        <title>Genomic Encyclopedia of Type Strains, Phase IV (KMG-IV): sequencing the most valuable type-strain genomes for metagenomic binning, comparative biology and taxonomic classification.</title>
        <authorList>
            <person name="Goeker M."/>
        </authorList>
    </citation>
    <scope>NUCLEOTIDE SEQUENCE [LARGE SCALE GENOMIC DNA]</scope>
    <source>
        <strain evidence="9 10">DSM 27512</strain>
    </source>
</reference>
<dbReference type="InterPro" id="IPR055166">
    <property type="entry name" value="Transc_reg_Sar_Rot_HTH"/>
</dbReference>
<dbReference type="PRINTS" id="PR00598">
    <property type="entry name" value="HTHMARR"/>
</dbReference>
<dbReference type="PROSITE" id="PS50995">
    <property type="entry name" value="HTH_MARR_2"/>
    <property type="match status" value="1"/>
</dbReference>
<proteinExistence type="inferred from homology"/>
<dbReference type="SMART" id="SM00347">
    <property type="entry name" value="HTH_MARR"/>
    <property type="match status" value="1"/>
</dbReference>
<evidence type="ECO:0000256" key="7">
    <source>
        <dbReference type="ARBA" id="ARBA00047207"/>
    </source>
</evidence>
<dbReference type="EMBL" id="JAGGLI010000001">
    <property type="protein sequence ID" value="MBP2026213.1"/>
    <property type="molecule type" value="Genomic_DNA"/>
</dbReference>
<name>A0ABS4KEM1_9FIRM</name>
<keyword evidence="10" id="KW-1185">Reference proteome</keyword>
<evidence type="ECO:0000313" key="9">
    <source>
        <dbReference type="EMBL" id="MBP2026213.1"/>
    </source>
</evidence>
<protein>
    <recommendedName>
        <fullName evidence="6">HTH-type transcriptional regulator SarZ</fullName>
    </recommendedName>
    <alternativeName>
        <fullName evidence="7">Staphylococcal accessory regulator Z</fullName>
    </alternativeName>
</protein>
<dbReference type="InterPro" id="IPR036390">
    <property type="entry name" value="WH_DNA-bd_sf"/>
</dbReference>
<feature type="domain" description="HTH marR-type" evidence="8">
    <location>
        <begin position="1"/>
        <end position="123"/>
    </location>
</feature>
<evidence type="ECO:0000256" key="1">
    <source>
        <dbReference type="ARBA" id="ARBA00004496"/>
    </source>
</evidence>
<gene>
    <name evidence="9" type="ORF">J2Z35_000002</name>
</gene>
<keyword evidence="4" id="KW-0804">Transcription</keyword>
<dbReference type="Gene3D" id="1.10.10.10">
    <property type="entry name" value="Winged helix-like DNA-binding domain superfamily/Winged helix DNA-binding domain"/>
    <property type="match status" value="1"/>
</dbReference>
<evidence type="ECO:0000256" key="5">
    <source>
        <dbReference type="ARBA" id="ARBA00046337"/>
    </source>
</evidence>
<comment type="subcellular location">
    <subcellularLocation>
        <location evidence="1">Cytoplasm</location>
    </subcellularLocation>
</comment>
<organism evidence="9 10">
    <name type="scientific">Acetoanaerobium pronyense</name>
    <dbReference type="NCBI Taxonomy" id="1482736"/>
    <lineage>
        <taxon>Bacteria</taxon>
        <taxon>Bacillati</taxon>
        <taxon>Bacillota</taxon>
        <taxon>Clostridia</taxon>
        <taxon>Peptostreptococcales</taxon>
        <taxon>Filifactoraceae</taxon>
        <taxon>Acetoanaerobium</taxon>
    </lineage>
</organism>